<protein>
    <submittedName>
        <fullName evidence="2">Uncharacterized protein</fullName>
    </submittedName>
</protein>
<feature type="transmembrane region" description="Helical" evidence="1">
    <location>
        <begin position="42"/>
        <end position="65"/>
    </location>
</feature>
<sequence length="97" mass="11118">MDPASESPKFLTMSQLVKLVNSAIRSGYFFYLKEREMIANPIYLAMSLGTAGFILLVLLCICCYCRVKQRTLVLPFHGIAEVRYQTDENREPTVDFM</sequence>
<reference evidence="2 3" key="2">
    <citation type="journal article" date="2019" name="G3 (Bethesda)">
        <title>Hybrid Assembly of the Genome of the Entomopathogenic Nematode Steinernema carpocapsae Identifies the X-Chromosome.</title>
        <authorList>
            <person name="Serra L."/>
            <person name="Macchietto M."/>
            <person name="Macias-Munoz A."/>
            <person name="McGill C.J."/>
            <person name="Rodriguez I.M."/>
            <person name="Rodriguez B."/>
            <person name="Murad R."/>
            <person name="Mortazavi A."/>
        </authorList>
    </citation>
    <scope>NUCLEOTIDE SEQUENCE [LARGE SCALE GENOMIC DNA]</scope>
    <source>
        <strain evidence="2 3">ALL</strain>
    </source>
</reference>
<evidence type="ECO:0000256" key="1">
    <source>
        <dbReference type="SAM" id="Phobius"/>
    </source>
</evidence>
<keyword evidence="1" id="KW-1133">Transmembrane helix</keyword>
<accession>A0A4U5MCV5</accession>
<dbReference type="EMBL" id="AZBU02000008">
    <property type="protein sequence ID" value="TKR66948.1"/>
    <property type="molecule type" value="Genomic_DNA"/>
</dbReference>
<dbReference type="Proteomes" id="UP000298663">
    <property type="component" value="Unassembled WGS sequence"/>
</dbReference>
<evidence type="ECO:0000313" key="2">
    <source>
        <dbReference type="EMBL" id="TKR66948.1"/>
    </source>
</evidence>
<organism evidence="2 3">
    <name type="scientific">Steinernema carpocapsae</name>
    <name type="common">Entomopathogenic nematode</name>
    <dbReference type="NCBI Taxonomy" id="34508"/>
    <lineage>
        <taxon>Eukaryota</taxon>
        <taxon>Metazoa</taxon>
        <taxon>Ecdysozoa</taxon>
        <taxon>Nematoda</taxon>
        <taxon>Chromadorea</taxon>
        <taxon>Rhabditida</taxon>
        <taxon>Tylenchina</taxon>
        <taxon>Panagrolaimomorpha</taxon>
        <taxon>Strongyloidoidea</taxon>
        <taxon>Steinernematidae</taxon>
        <taxon>Steinernema</taxon>
    </lineage>
</organism>
<proteinExistence type="predicted"/>
<name>A0A4U5MCV5_STECR</name>
<keyword evidence="1" id="KW-0812">Transmembrane</keyword>
<evidence type="ECO:0000313" key="3">
    <source>
        <dbReference type="Proteomes" id="UP000298663"/>
    </source>
</evidence>
<reference evidence="2 3" key="1">
    <citation type="journal article" date="2015" name="Genome Biol.">
        <title>Comparative genomics of Steinernema reveals deeply conserved gene regulatory networks.</title>
        <authorList>
            <person name="Dillman A.R."/>
            <person name="Macchietto M."/>
            <person name="Porter C.F."/>
            <person name="Rogers A."/>
            <person name="Williams B."/>
            <person name="Antoshechkin I."/>
            <person name="Lee M.M."/>
            <person name="Goodwin Z."/>
            <person name="Lu X."/>
            <person name="Lewis E.E."/>
            <person name="Goodrich-Blair H."/>
            <person name="Stock S.P."/>
            <person name="Adams B.J."/>
            <person name="Sternberg P.W."/>
            <person name="Mortazavi A."/>
        </authorList>
    </citation>
    <scope>NUCLEOTIDE SEQUENCE [LARGE SCALE GENOMIC DNA]</scope>
    <source>
        <strain evidence="2 3">ALL</strain>
    </source>
</reference>
<gene>
    <name evidence="2" type="ORF">L596_023169</name>
</gene>
<keyword evidence="3" id="KW-1185">Reference proteome</keyword>
<keyword evidence="1" id="KW-0472">Membrane</keyword>
<comment type="caution">
    <text evidence="2">The sequence shown here is derived from an EMBL/GenBank/DDBJ whole genome shotgun (WGS) entry which is preliminary data.</text>
</comment>
<dbReference type="AlphaFoldDB" id="A0A4U5MCV5"/>